<proteinExistence type="predicted"/>
<organism evidence="1 2">
    <name type="scientific">Salmonella enterica subsp. houtenae serovar 50:g,z51:-</name>
    <dbReference type="NCBI Taxonomy" id="1173947"/>
    <lineage>
        <taxon>Bacteria</taxon>
        <taxon>Pseudomonadati</taxon>
        <taxon>Pseudomonadota</taxon>
        <taxon>Gammaproteobacteria</taxon>
        <taxon>Enterobacterales</taxon>
        <taxon>Enterobacteriaceae</taxon>
        <taxon>Salmonella</taxon>
    </lineage>
</organism>
<comment type="caution">
    <text evidence="1">The sequence shown here is derived from an EMBL/GenBank/DDBJ whole genome shotgun (WGS) entry which is preliminary data.</text>
</comment>
<evidence type="ECO:0000313" key="2">
    <source>
        <dbReference type="Proteomes" id="UP000236163"/>
    </source>
</evidence>
<dbReference type="Proteomes" id="UP000236163">
    <property type="component" value="Unassembled WGS sequence"/>
</dbReference>
<sequence>MQTSANTGSRIIATEANVSTSQRLLLRQNAGLNPHRAGTLPANLYHADIQYLLPYGLRPAKTAGFAAA</sequence>
<gene>
    <name evidence="1" type="ORF">RK55_024035</name>
</gene>
<reference evidence="2" key="1">
    <citation type="submission" date="2017-12" db="EMBL/GenBank/DDBJ databases">
        <title>FDA dAtabase for Regulatory Grade micrObial Sequences (FDA-ARGOS): Supporting development and validation of Infectious Disease Dx tests.</title>
        <authorList>
            <person name="Sichtig H."/>
            <person name="Tallon L."/>
            <person name="Sadzewicz L."/>
            <person name="Sengamalay N."/>
            <person name="Nagaraj S."/>
            <person name="Vavikolanu K."/>
            <person name="Aluvathingal J."/>
            <person name="Nadendla S."/>
            <person name="Pirone D.C."/>
            <person name="Hoffman M."/>
            <person name="Muruvanda T."/>
            <person name="Allard M."/>
            <person name="Evans P."/>
        </authorList>
    </citation>
    <scope>NUCLEOTIDE SEQUENCE [LARGE SCALE GENOMIC DNA]</scope>
    <source>
        <strain evidence="2">FDAARGOS_55</strain>
    </source>
</reference>
<dbReference type="EMBL" id="JWSP02000006">
    <property type="protein sequence ID" value="PNO27867.1"/>
    <property type="molecule type" value="Genomic_DNA"/>
</dbReference>
<dbReference type="AlphaFoldDB" id="A0A2K0IXW7"/>
<protein>
    <submittedName>
        <fullName evidence="1">Uncharacterized protein</fullName>
    </submittedName>
</protein>
<accession>A0A2K0IXW7</accession>
<dbReference type="STRING" id="523831.SEHO0A_02580"/>
<evidence type="ECO:0000313" key="1">
    <source>
        <dbReference type="EMBL" id="PNO27867.1"/>
    </source>
</evidence>
<name>A0A2K0IXW7_SALHO</name>